<evidence type="ECO:0000313" key="2">
    <source>
        <dbReference type="EMBL" id="ANI13847.1"/>
    </source>
</evidence>
<dbReference type="Proteomes" id="UP000077748">
    <property type="component" value="Chromosome"/>
</dbReference>
<feature type="domain" description="Putative zinc-finger" evidence="1">
    <location>
        <begin position="4"/>
        <end position="38"/>
    </location>
</feature>
<evidence type="ECO:0000259" key="1">
    <source>
        <dbReference type="Pfam" id="PF13490"/>
    </source>
</evidence>
<dbReference type="KEGG" id="pcq:PcP3B5_15050"/>
<reference evidence="3" key="2">
    <citation type="submission" date="2023-03" db="EMBL/GenBank/DDBJ databases">
        <title>Draft assemblies of triclosan tolerant bacteria isolated from returned activated sludge.</title>
        <authorList>
            <person name="Van Hamelsveld S."/>
        </authorList>
    </citation>
    <scope>NUCLEOTIDE SEQUENCE</scope>
    <source>
        <strain evidence="3">GW210015_S63</strain>
    </source>
</reference>
<sequence length="79" mass="9275">MLTCKELVALSSDLLDSQLGLREKLAVRRHLLLCRHCRRFIRQMRLTQASVRRLPEDRATGLDLLAARLAELRRDHSRR</sequence>
<evidence type="ECO:0000313" key="4">
    <source>
        <dbReference type="Proteomes" id="UP000077748"/>
    </source>
</evidence>
<dbReference type="EMBL" id="JARJLR010000507">
    <property type="protein sequence ID" value="MDF3846099.1"/>
    <property type="molecule type" value="Genomic_DNA"/>
</dbReference>
<accession>A0A127MPE6</accession>
<proteinExistence type="predicted"/>
<name>A0A127MPE6_9PSED</name>
<protein>
    <submittedName>
        <fullName evidence="2">Anti-sigma factor</fullName>
    </submittedName>
    <submittedName>
        <fullName evidence="3">Zf-HC2 domain-containing protein</fullName>
    </submittedName>
</protein>
<dbReference type="RefSeq" id="WP_009618502.1">
    <property type="nucleotide sequence ID" value="NZ_BDGS01000001.1"/>
</dbReference>
<dbReference type="GeneID" id="72994667"/>
<dbReference type="EMBL" id="CP015878">
    <property type="protein sequence ID" value="ANI13847.1"/>
    <property type="molecule type" value="Genomic_DNA"/>
</dbReference>
<gene>
    <name evidence="2" type="ORF">A9C11_07505</name>
    <name evidence="3" type="ORF">P3W55_30730</name>
</gene>
<evidence type="ECO:0000313" key="3">
    <source>
        <dbReference type="EMBL" id="MDF3846099.1"/>
    </source>
</evidence>
<dbReference type="Pfam" id="PF13490">
    <property type="entry name" value="zf-HC2"/>
    <property type="match status" value="1"/>
</dbReference>
<dbReference type="Proteomes" id="UP001220662">
    <property type="component" value="Unassembled WGS sequence"/>
</dbReference>
<dbReference type="AlphaFoldDB" id="A0A127MPE6"/>
<dbReference type="STRING" id="53408.A9C11_07505"/>
<reference evidence="2 4" key="1">
    <citation type="submission" date="2016-05" db="EMBL/GenBank/DDBJ databases">
        <title>Genome Sequence of Pseudomonas citronellolis Strain SJTE-3, an Estrogens and Persistent Organic Pollutants degradation strain.</title>
        <authorList>
            <person name="Liang R."/>
        </authorList>
    </citation>
    <scope>NUCLEOTIDE SEQUENCE [LARGE SCALE GENOMIC DNA]</scope>
    <source>
        <strain evidence="2 4">SJTE-3</strain>
    </source>
</reference>
<organism evidence="2 4">
    <name type="scientific">Pseudomonas citronellolis</name>
    <dbReference type="NCBI Taxonomy" id="53408"/>
    <lineage>
        <taxon>Bacteria</taxon>
        <taxon>Pseudomonadati</taxon>
        <taxon>Pseudomonadota</taxon>
        <taxon>Gammaproteobacteria</taxon>
        <taxon>Pseudomonadales</taxon>
        <taxon>Pseudomonadaceae</taxon>
        <taxon>Pseudomonas</taxon>
    </lineage>
</organism>
<dbReference type="InterPro" id="IPR027383">
    <property type="entry name" value="Znf_put"/>
</dbReference>